<sequence length="206" mass="23522">MASKQIAKARTYFEPEPIFIRPSVQWYATVDQVEKVGFKEAVSDEFGVWHVRYSIHSSREELDWALQLLQPKWVISTTPTYRAMELNYVKKHCYKTCIRPDDPIWKLFKSGSGKSLSSSIPTTLEASRKADARSSEVLKFSMECSITDAKELASDSLELKLESSPSFFKPITLFGRARLGDKFINILDGEKKQCLESTNYMSDLSL</sequence>
<dbReference type="AlphaFoldDB" id="A0A835UYC4"/>
<dbReference type="OrthoDB" id="262529at2759"/>
<evidence type="ECO:0000313" key="2">
    <source>
        <dbReference type="EMBL" id="KAG0476582.1"/>
    </source>
</evidence>
<reference evidence="4 5" key="1">
    <citation type="journal article" date="2020" name="Nat. Food">
        <title>A phased Vanilla planifolia genome enables genetic improvement of flavour and production.</title>
        <authorList>
            <person name="Hasing T."/>
            <person name="Tang H."/>
            <person name="Brym M."/>
            <person name="Khazi F."/>
            <person name="Huang T."/>
            <person name="Chambers A.H."/>
        </authorList>
    </citation>
    <scope>NUCLEOTIDE SEQUENCE [LARGE SCALE GENOMIC DNA]</scope>
    <source>
        <tissue evidence="3">Leaf</tissue>
    </source>
</reference>
<dbReference type="Pfam" id="PF07522">
    <property type="entry name" value="DRMBL"/>
    <property type="match status" value="1"/>
</dbReference>
<evidence type="ECO:0000313" key="5">
    <source>
        <dbReference type="Proteomes" id="UP000639772"/>
    </source>
</evidence>
<dbReference type="InterPro" id="IPR011084">
    <property type="entry name" value="DRMBL"/>
</dbReference>
<evidence type="ECO:0000313" key="3">
    <source>
        <dbReference type="EMBL" id="KAG0478238.1"/>
    </source>
</evidence>
<dbReference type="EMBL" id="JADCNM010000006">
    <property type="protein sequence ID" value="KAG0478238.1"/>
    <property type="molecule type" value="Genomic_DNA"/>
</dbReference>
<keyword evidence="4" id="KW-1185">Reference proteome</keyword>
<dbReference type="Proteomes" id="UP000636800">
    <property type="component" value="Chromosome 6"/>
</dbReference>
<dbReference type="EMBL" id="JADCNL010000006">
    <property type="protein sequence ID" value="KAG0476582.1"/>
    <property type="molecule type" value="Genomic_DNA"/>
</dbReference>
<evidence type="ECO:0000313" key="4">
    <source>
        <dbReference type="Proteomes" id="UP000636800"/>
    </source>
</evidence>
<protein>
    <recommendedName>
        <fullName evidence="1">DNA repair metallo-beta-lactamase domain-containing protein</fullName>
    </recommendedName>
</protein>
<evidence type="ECO:0000259" key="1">
    <source>
        <dbReference type="Pfam" id="PF07522"/>
    </source>
</evidence>
<organism evidence="3 5">
    <name type="scientific">Vanilla planifolia</name>
    <name type="common">Vanilla</name>
    <dbReference type="NCBI Taxonomy" id="51239"/>
    <lineage>
        <taxon>Eukaryota</taxon>
        <taxon>Viridiplantae</taxon>
        <taxon>Streptophyta</taxon>
        <taxon>Embryophyta</taxon>
        <taxon>Tracheophyta</taxon>
        <taxon>Spermatophyta</taxon>
        <taxon>Magnoliopsida</taxon>
        <taxon>Liliopsida</taxon>
        <taxon>Asparagales</taxon>
        <taxon>Orchidaceae</taxon>
        <taxon>Vanilloideae</taxon>
        <taxon>Vanilleae</taxon>
        <taxon>Vanilla</taxon>
    </lineage>
</organism>
<comment type="caution">
    <text evidence="3">The sequence shown here is derived from an EMBL/GenBank/DDBJ whole genome shotgun (WGS) entry which is preliminary data.</text>
</comment>
<accession>A0A835UYC4</accession>
<proteinExistence type="predicted"/>
<feature type="domain" description="DNA repair metallo-beta-lactamase" evidence="1">
    <location>
        <begin position="6"/>
        <end position="79"/>
    </location>
</feature>
<gene>
    <name evidence="3" type="ORF">HPP92_012957</name>
    <name evidence="2" type="ORF">HPP92_013423</name>
</gene>
<dbReference type="Proteomes" id="UP000639772">
    <property type="component" value="Chromosome 6"/>
</dbReference>
<name>A0A835UYC4_VANPL</name>